<evidence type="ECO:0000256" key="1">
    <source>
        <dbReference type="SAM" id="MobiDB-lite"/>
    </source>
</evidence>
<dbReference type="GO" id="GO:0005549">
    <property type="term" value="F:odorant binding"/>
    <property type="evidence" value="ECO:0007669"/>
    <property type="project" value="InterPro"/>
</dbReference>
<dbReference type="EMBL" id="WIXP02000015">
    <property type="protein sequence ID" value="KAF6198889.1"/>
    <property type="molecule type" value="Genomic_DNA"/>
</dbReference>
<gene>
    <name evidence="2" type="ORF">GE061_006912</name>
</gene>
<dbReference type="Proteomes" id="UP000466442">
    <property type="component" value="Unassembled WGS sequence"/>
</dbReference>
<dbReference type="Gene3D" id="2.150.10.10">
    <property type="entry name" value="Serralysin-like metalloprotease, C-terminal"/>
    <property type="match status" value="1"/>
</dbReference>
<organism evidence="2 3">
    <name type="scientific">Apolygus lucorum</name>
    <name type="common">Small green plant bug</name>
    <name type="synonym">Lygocoris lucorum</name>
    <dbReference type="NCBI Taxonomy" id="248454"/>
    <lineage>
        <taxon>Eukaryota</taxon>
        <taxon>Metazoa</taxon>
        <taxon>Ecdysozoa</taxon>
        <taxon>Arthropoda</taxon>
        <taxon>Hexapoda</taxon>
        <taxon>Insecta</taxon>
        <taxon>Pterygota</taxon>
        <taxon>Neoptera</taxon>
        <taxon>Paraneoptera</taxon>
        <taxon>Hemiptera</taxon>
        <taxon>Heteroptera</taxon>
        <taxon>Panheteroptera</taxon>
        <taxon>Cimicomorpha</taxon>
        <taxon>Miridae</taxon>
        <taxon>Mirini</taxon>
        <taxon>Apolygus</taxon>
    </lineage>
</organism>
<dbReference type="InterPro" id="IPR011049">
    <property type="entry name" value="Serralysin-like_metalloprot_C"/>
</dbReference>
<evidence type="ECO:0000313" key="2">
    <source>
        <dbReference type="EMBL" id="KAF6198889.1"/>
    </source>
</evidence>
<feature type="region of interest" description="Disordered" evidence="1">
    <location>
        <begin position="335"/>
        <end position="465"/>
    </location>
</feature>
<feature type="compositionally biased region" description="Acidic residues" evidence="1">
    <location>
        <begin position="127"/>
        <end position="148"/>
    </location>
</feature>
<dbReference type="CDD" id="cd23992">
    <property type="entry name" value="PBP_GOBP"/>
    <property type="match status" value="1"/>
</dbReference>
<dbReference type="Pfam" id="PF21300">
    <property type="entry name" value="LbR_Ice_bind"/>
    <property type="match status" value="1"/>
</dbReference>
<keyword evidence="3" id="KW-1185">Reference proteome</keyword>
<feature type="compositionally biased region" description="Polar residues" evidence="1">
    <location>
        <begin position="624"/>
        <end position="635"/>
    </location>
</feature>
<feature type="region of interest" description="Disordered" evidence="1">
    <location>
        <begin position="500"/>
        <end position="610"/>
    </location>
</feature>
<feature type="compositionally biased region" description="Polar residues" evidence="1">
    <location>
        <begin position="177"/>
        <end position="196"/>
    </location>
</feature>
<dbReference type="SUPFAM" id="SSF101967">
    <property type="entry name" value="Adhesin YadA, collagen-binding domain"/>
    <property type="match status" value="1"/>
</dbReference>
<protein>
    <submittedName>
        <fullName evidence="2">Uncharacterized protein</fullName>
    </submittedName>
</protein>
<feature type="compositionally biased region" description="Polar residues" evidence="1">
    <location>
        <begin position="444"/>
        <end position="465"/>
    </location>
</feature>
<feature type="region of interest" description="Disordered" evidence="1">
    <location>
        <begin position="117"/>
        <end position="237"/>
    </location>
</feature>
<evidence type="ECO:0000313" key="3">
    <source>
        <dbReference type="Proteomes" id="UP000466442"/>
    </source>
</evidence>
<dbReference type="InterPro" id="IPR036728">
    <property type="entry name" value="PBP_GOBP_sf"/>
</dbReference>
<dbReference type="Gene3D" id="1.10.238.20">
    <property type="entry name" value="Pheromone/general odorant binding protein domain"/>
    <property type="match status" value="1"/>
</dbReference>
<accession>A0A8S9WRR7</accession>
<reference evidence="2" key="1">
    <citation type="journal article" date="2021" name="Mol. Ecol. Resour.">
        <title>Apolygus lucorum genome provides insights into omnivorousness and mesophyll feeding.</title>
        <authorList>
            <person name="Liu Y."/>
            <person name="Liu H."/>
            <person name="Wang H."/>
            <person name="Huang T."/>
            <person name="Liu B."/>
            <person name="Yang B."/>
            <person name="Yin L."/>
            <person name="Li B."/>
            <person name="Zhang Y."/>
            <person name="Zhang S."/>
            <person name="Jiang F."/>
            <person name="Zhang X."/>
            <person name="Ren Y."/>
            <person name="Wang B."/>
            <person name="Wang S."/>
            <person name="Lu Y."/>
            <person name="Wu K."/>
            <person name="Fan W."/>
            <person name="Wang G."/>
        </authorList>
    </citation>
    <scope>NUCLEOTIDE SEQUENCE</scope>
    <source>
        <strain evidence="2">12Hb</strain>
    </source>
</reference>
<feature type="compositionally biased region" description="Polar residues" evidence="1">
    <location>
        <begin position="366"/>
        <end position="394"/>
    </location>
</feature>
<dbReference type="InterPro" id="IPR048518">
    <property type="entry name" value="IBP_b_roll"/>
</dbReference>
<proteinExistence type="predicted"/>
<dbReference type="AlphaFoldDB" id="A0A8S9WRR7"/>
<comment type="caution">
    <text evidence="2">The sequence shown here is derived from an EMBL/GenBank/DDBJ whole genome shotgun (WGS) entry which is preliminary data.</text>
</comment>
<name>A0A8S9WRR7_APOLU</name>
<feature type="region of interest" description="Disordered" evidence="1">
    <location>
        <begin position="624"/>
        <end position="676"/>
    </location>
</feature>
<feature type="compositionally biased region" description="Basic residues" evidence="1">
    <location>
        <begin position="638"/>
        <end position="656"/>
    </location>
</feature>
<sequence>MEVVRFFAWFPEGVTRQNKCMLRCILRRWNLFSDPIGKTIDIVAGSKYLTSLSAQWKRKIEATSAIYLCKLKHASMTTKYGCKNAFNFFFCLYNHGLSFLLTEQDISDYRTVYEAKHPYPTRGPQDYEYEEDEEEVDEYEDEYEDESSGDQSGSGLDSEEISREESSSSGEDDDKQFNSNQTNEVQENNLTTQGSTFKRRMLKHGLGETKNATDGQEDEQLEGFGSGNSSANHSGLLDSNNHTVLSSNVNNSVVNSGVNDGGSSSHSTRELNFQENTTTMVQGNTTTMVQGNTATMVQGNTATMVQGSTSTVVQGNTSTVVQGSTSTVVQGNTMDAVGESTTFRGEASERSSKDTQTSEPPAVKTEPTTGQNSWNPPMTAKQIVSNRKTTSVSSGKIRGHPSTSEGMDASRTKKGLNTGRTDITMVRTVSPIVNDDTPGEDSPESTAGPTSSSLPATTLNATGFNLNDTVSNATNVDNNATNKGTNDTSLGNNCTITGSNATSPGSNASISCSNATSPGNNASISGSNATSPVNNASISGSNATSPGNNASISGSNATSPGNNALISGSNATSPGNNTLISGSNATSPGNNASISGSNATSPGSNGTIEANDSIRSRRHALSTVMNSSNYNQQELKMNRHHNRRVRRKRKRSRKATSNRITPVTTSQGSHKKGSKE</sequence>